<dbReference type="InterPro" id="IPR003010">
    <property type="entry name" value="C-N_Hydrolase"/>
</dbReference>
<evidence type="ECO:0000259" key="4">
    <source>
        <dbReference type="PROSITE" id="PS50263"/>
    </source>
</evidence>
<keyword evidence="6" id="KW-1185">Reference proteome</keyword>
<dbReference type="RefSeq" id="WP_092614142.1">
    <property type="nucleotide sequence ID" value="NZ_FNCV01000001.1"/>
</dbReference>
<dbReference type="InterPro" id="IPR045254">
    <property type="entry name" value="Nit1/2_C-N_Hydrolase"/>
</dbReference>
<protein>
    <submittedName>
        <fullName evidence="5">Predicted amidohydrolase</fullName>
    </submittedName>
</protein>
<evidence type="ECO:0000256" key="2">
    <source>
        <dbReference type="ARBA" id="ARBA00022801"/>
    </source>
</evidence>
<feature type="compositionally biased region" description="Basic and acidic residues" evidence="3">
    <location>
        <begin position="278"/>
        <end position="287"/>
    </location>
</feature>
<feature type="region of interest" description="Disordered" evidence="3">
    <location>
        <begin position="268"/>
        <end position="287"/>
    </location>
</feature>
<evidence type="ECO:0000256" key="3">
    <source>
        <dbReference type="SAM" id="MobiDB-lite"/>
    </source>
</evidence>
<feature type="domain" description="CN hydrolase" evidence="4">
    <location>
        <begin position="5"/>
        <end position="252"/>
    </location>
</feature>
<dbReference type="Gene3D" id="3.60.110.10">
    <property type="entry name" value="Carbon-nitrogen hydrolase"/>
    <property type="match status" value="1"/>
</dbReference>
<dbReference type="CDD" id="cd07572">
    <property type="entry name" value="nit"/>
    <property type="match status" value="1"/>
</dbReference>
<dbReference type="OrthoDB" id="9811121at2"/>
<proteinExistence type="inferred from homology"/>
<evidence type="ECO:0000313" key="5">
    <source>
        <dbReference type="EMBL" id="SDG43416.1"/>
    </source>
</evidence>
<dbReference type="PROSITE" id="PS50263">
    <property type="entry name" value="CN_HYDROLASE"/>
    <property type="match status" value="1"/>
</dbReference>
<dbReference type="Pfam" id="PF00795">
    <property type="entry name" value="CN_hydrolase"/>
    <property type="match status" value="1"/>
</dbReference>
<dbReference type="SUPFAM" id="SSF56317">
    <property type="entry name" value="Carbon-nitrogen hydrolase"/>
    <property type="match status" value="1"/>
</dbReference>
<dbReference type="PANTHER" id="PTHR23088:SF27">
    <property type="entry name" value="DEAMINATED GLUTATHIONE AMIDASE"/>
    <property type="match status" value="1"/>
</dbReference>
<evidence type="ECO:0000313" key="6">
    <source>
        <dbReference type="Proteomes" id="UP000217076"/>
    </source>
</evidence>
<gene>
    <name evidence="5" type="ORF">SAMN05421742_101234</name>
</gene>
<keyword evidence="2 5" id="KW-0378">Hydrolase</keyword>
<sequence>MSRTIRTASLQVNAGNEMTVNVQTACALARRAKGEGADMVLMPENVAMMTWGRDAILGNAHPEDSHPALVAFRDLAANLGLWMHCGTLAVSQPDGRVANRTYVLDPSGGIAARYDKIHMFDVDLDGGESYRESAIFAPGAAAVTVDLPWGRMGLSICYDLRFPHLYRTLAQAGAELLVVPSAFTRQTGEAHWHALLRARAIETGSWVLAPAQTGTHPHGRQTFGHTLAVAPWGEVIADAGVEPGMLLVAVDLEAARVARGKIPSLAHDRAFSLNPPDAKPDDEAGGD</sequence>
<accession>A0A1G7U760</accession>
<evidence type="ECO:0000256" key="1">
    <source>
        <dbReference type="ARBA" id="ARBA00010613"/>
    </source>
</evidence>
<dbReference type="PANTHER" id="PTHR23088">
    <property type="entry name" value="NITRILASE-RELATED"/>
    <property type="match status" value="1"/>
</dbReference>
<comment type="similarity">
    <text evidence="1">Belongs to the carbon-nitrogen hydrolase superfamily. NIT1/NIT2 family.</text>
</comment>
<reference evidence="6" key="1">
    <citation type="submission" date="2016-10" db="EMBL/GenBank/DDBJ databases">
        <authorList>
            <person name="Varghese N."/>
            <person name="Submissions S."/>
        </authorList>
    </citation>
    <scope>NUCLEOTIDE SEQUENCE [LARGE SCALE GENOMIC DNA]</scope>
    <source>
        <strain evidence="6">930I</strain>
    </source>
</reference>
<dbReference type="PROSITE" id="PS01227">
    <property type="entry name" value="UPF0012"/>
    <property type="match status" value="1"/>
</dbReference>
<dbReference type="GO" id="GO:0016811">
    <property type="term" value="F:hydrolase activity, acting on carbon-nitrogen (but not peptide) bonds, in linear amides"/>
    <property type="evidence" value="ECO:0007669"/>
    <property type="project" value="InterPro"/>
</dbReference>
<dbReference type="STRING" id="83401.SAMN05421742_101234"/>
<organism evidence="5 6">
    <name type="scientific">Roseospirillum parvum</name>
    <dbReference type="NCBI Taxonomy" id="83401"/>
    <lineage>
        <taxon>Bacteria</taxon>
        <taxon>Pseudomonadati</taxon>
        <taxon>Pseudomonadota</taxon>
        <taxon>Alphaproteobacteria</taxon>
        <taxon>Rhodospirillales</taxon>
        <taxon>Rhodospirillaceae</taxon>
        <taxon>Roseospirillum</taxon>
    </lineage>
</organism>
<dbReference type="AlphaFoldDB" id="A0A1G7U760"/>
<dbReference type="EMBL" id="FNCV01000001">
    <property type="protein sequence ID" value="SDG43416.1"/>
    <property type="molecule type" value="Genomic_DNA"/>
</dbReference>
<name>A0A1G7U760_9PROT</name>
<dbReference type="Proteomes" id="UP000217076">
    <property type="component" value="Unassembled WGS sequence"/>
</dbReference>
<dbReference type="InterPro" id="IPR036526">
    <property type="entry name" value="C-N_Hydrolase_sf"/>
</dbReference>
<dbReference type="InterPro" id="IPR001110">
    <property type="entry name" value="UPF0012_CS"/>
</dbReference>